<dbReference type="Proteomes" id="UP000245212">
    <property type="component" value="Unassembled WGS sequence"/>
</dbReference>
<dbReference type="AlphaFoldDB" id="A0A2V1K2Z3"/>
<organism evidence="3 4">
    <name type="scientific">Corticimicrobacter populi</name>
    <dbReference type="NCBI Taxonomy" id="2175229"/>
    <lineage>
        <taxon>Bacteria</taxon>
        <taxon>Pseudomonadati</taxon>
        <taxon>Pseudomonadota</taxon>
        <taxon>Betaproteobacteria</taxon>
        <taxon>Burkholderiales</taxon>
        <taxon>Alcaligenaceae</taxon>
        <taxon>Corticimicrobacter</taxon>
    </lineage>
</organism>
<dbReference type="InterPro" id="IPR037126">
    <property type="entry name" value="PdaC/RsiV-like_sf"/>
</dbReference>
<evidence type="ECO:0000313" key="3">
    <source>
        <dbReference type="EMBL" id="PWF25606.1"/>
    </source>
</evidence>
<accession>A0A2V1K2Z3</accession>
<evidence type="ECO:0000259" key="2">
    <source>
        <dbReference type="Pfam" id="PF11738"/>
    </source>
</evidence>
<dbReference type="InterPro" id="IPR021729">
    <property type="entry name" value="DUF3298"/>
</dbReference>
<proteinExistence type="predicted"/>
<comment type="caution">
    <text evidence="3">The sequence shown here is derived from an EMBL/GenBank/DDBJ whole genome shotgun (WGS) entry which is preliminary data.</text>
</comment>
<name>A0A2V1K2Z3_9BURK</name>
<dbReference type="Gene3D" id="3.30.565.40">
    <property type="entry name" value="Fervidobacterium nodosum Rt17-B1 like"/>
    <property type="match status" value="1"/>
</dbReference>
<keyword evidence="4" id="KW-1185">Reference proteome</keyword>
<feature type="domain" description="DUF3298" evidence="2">
    <location>
        <begin position="175"/>
        <end position="253"/>
    </location>
</feature>
<gene>
    <name evidence="3" type="ORF">DD235_04215</name>
</gene>
<feature type="region of interest" description="Disordered" evidence="1">
    <location>
        <begin position="1"/>
        <end position="27"/>
    </location>
</feature>
<evidence type="ECO:0000256" key="1">
    <source>
        <dbReference type="SAM" id="MobiDB-lite"/>
    </source>
</evidence>
<reference evidence="4" key="1">
    <citation type="submission" date="2018-05" db="EMBL/GenBank/DDBJ databases">
        <authorList>
            <person name="Li Y."/>
        </authorList>
    </citation>
    <scope>NUCLEOTIDE SEQUENCE [LARGE SCALE GENOMIC DNA]</scope>
    <source>
        <strain evidence="4">3d-2-2</strain>
    </source>
</reference>
<dbReference type="Pfam" id="PF11738">
    <property type="entry name" value="DUF3298"/>
    <property type="match status" value="1"/>
</dbReference>
<dbReference type="EMBL" id="QETA01000001">
    <property type="protein sequence ID" value="PWF25606.1"/>
    <property type="molecule type" value="Genomic_DNA"/>
</dbReference>
<evidence type="ECO:0000313" key="4">
    <source>
        <dbReference type="Proteomes" id="UP000245212"/>
    </source>
</evidence>
<sequence length="267" mass="29890">MLLGACASGAPRDLVRTSETPTETAPAVDQVVQSPTAVTPEARPALVNDQVRAINWKQDKPGCSGSCPSITVESFEIGGEPRFNAIIDHALAYMTANEGDARQTFDTLQAYRDYFWQHAQPMDQSEFHARLLRHNPVLIVAELKSGHYLTGAAHGMHATQYLNWDRHLGKVLSLDDILLPGQRPAFEQALRAAHARWLADNDDAQEQPEQYNRLWPFQPSDNVALAEDHAIIKYDTYDIAPYSMGQPELTIPYAQLQGIFRPEYLPR</sequence>
<dbReference type="Gene3D" id="3.90.640.20">
    <property type="entry name" value="Heat-shock cognate protein, ATPase"/>
    <property type="match status" value="1"/>
</dbReference>
<protein>
    <submittedName>
        <fullName evidence="3">DUF3298 domain-containing protein</fullName>
    </submittedName>
</protein>